<evidence type="ECO:0000313" key="1">
    <source>
        <dbReference type="EMBL" id="JAH98978.1"/>
    </source>
</evidence>
<dbReference type="AlphaFoldDB" id="A0A0E9XBB8"/>
<organism evidence="1">
    <name type="scientific">Anguilla anguilla</name>
    <name type="common">European freshwater eel</name>
    <name type="synonym">Muraena anguilla</name>
    <dbReference type="NCBI Taxonomy" id="7936"/>
    <lineage>
        <taxon>Eukaryota</taxon>
        <taxon>Metazoa</taxon>
        <taxon>Chordata</taxon>
        <taxon>Craniata</taxon>
        <taxon>Vertebrata</taxon>
        <taxon>Euteleostomi</taxon>
        <taxon>Actinopterygii</taxon>
        <taxon>Neopterygii</taxon>
        <taxon>Teleostei</taxon>
        <taxon>Anguilliformes</taxon>
        <taxon>Anguillidae</taxon>
        <taxon>Anguilla</taxon>
    </lineage>
</organism>
<reference evidence="1" key="2">
    <citation type="journal article" date="2015" name="Fish Shellfish Immunol.">
        <title>Early steps in the European eel (Anguilla anguilla)-Vibrio vulnificus interaction in the gills: Role of the RtxA13 toxin.</title>
        <authorList>
            <person name="Callol A."/>
            <person name="Pajuelo D."/>
            <person name="Ebbesson L."/>
            <person name="Teles M."/>
            <person name="MacKenzie S."/>
            <person name="Amaro C."/>
        </authorList>
    </citation>
    <scope>NUCLEOTIDE SEQUENCE</scope>
</reference>
<sequence>MNGFIYILKERGGNESHFPSYANCKLYIHNSTLLCKTVYPTAESKDAPTVNSIHPE</sequence>
<dbReference type="EMBL" id="GBXM01009599">
    <property type="protein sequence ID" value="JAH98978.1"/>
    <property type="molecule type" value="Transcribed_RNA"/>
</dbReference>
<name>A0A0E9XBB8_ANGAN</name>
<reference evidence="1" key="1">
    <citation type="submission" date="2014-11" db="EMBL/GenBank/DDBJ databases">
        <authorList>
            <person name="Amaro Gonzalez C."/>
        </authorList>
    </citation>
    <scope>NUCLEOTIDE SEQUENCE</scope>
</reference>
<proteinExistence type="predicted"/>
<protein>
    <submittedName>
        <fullName evidence="1">Uncharacterized protein</fullName>
    </submittedName>
</protein>
<accession>A0A0E9XBB8</accession>